<dbReference type="PANTHER" id="PTHR35526:SF3">
    <property type="entry name" value="ANTI-SIGMA-F FACTOR RSBW"/>
    <property type="match status" value="1"/>
</dbReference>
<dbReference type="SUPFAM" id="SSF55874">
    <property type="entry name" value="ATPase domain of HSP90 chaperone/DNA topoisomerase II/histidine kinase"/>
    <property type="match status" value="1"/>
</dbReference>
<keyword evidence="1" id="KW-0723">Serine/threonine-protein kinase</keyword>
<protein>
    <submittedName>
        <fullName evidence="3">ATP-binding protein</fullName>
    </submittedName>
</protein>
<evidence type="ECO:0000313" key="4">
    <source>
        <dbReference type="Proteomes" id="UP001595764"/>
    </source>
</evidence>
<keyword evidence="1" id="KW-0418">Kinase</keyword>
<dbReference type="InterPro" id="IPR036890">
    <property type="entry name" value="HATPase_C_sf"/>
</dbReference>
<dbReference type="RefSeq" id="WP_377875868.1">
    <property type="nucleotide sequence ID" value="NZ_JBHMAY010000085.1"/>
</dbReference>
<dbReference type="CDD" id="cd16936">
    <property type="entry name" value="HATPase_RsbW-like"/>
    <property type="match status" value="1"/>
</dbReference>
<dbReference type="EMBL" id="JBHRWI010000069">
    <property type="protein sequence ID" value="MFC3516677.1"/>
    <property type="molecule type" value="Genomic_DNA"/>
</dbReference>
<dbReference type="InterPro" id="IPR003594">
    <property type="entry name" value="HATPase_dom"/>
</dbReference>
<reference evidence="4" key="1">
    <citation type="journal article" date="2019" name="Int. J. Syst. Evol. Microbiol.">
        <title>The Global Catalogue of Microorganisms (GCM) 10K type strain sequencing project: providing services to taxonomists for standard genome sequencing and annotation.</title>
        <authorList>
            <consortium name="The Broad Institute Genomics Platform"/>
            <consortium name="The Broad Institute Genome Sequencing Center for Infectious Disease"/>
            <person name="Wu L."/>
            <person name="Ma J."/>
        </authorList>
    </citation>
    <scope>NUCLEOTIDE SEQUENCE [LARGE SCALE GENOMIC DNA]</scope>
    <source>
        <strain evidence="4">CGMCC 4.7682</strain>
    </source>
</reference>
<name>A0ABV7QXN4_9PSEU</name>
<keyword evidence="3" id="KW-0547">Nucleotide-binding</keyword>
<dbReference type="Gene3D" id="3.30.565.10">
    <property type="entry name" value="Histidine kinase-like ATPase, C-terminal domain"/>
    <property type="match status" value="1"/>
</dbReference>
<keyword evidence="1" id="KW-0808">Transferase</keyword>
<gene>
    <name evidence="3" type="ORF">ACFORO_41380</name>
</gene>
<evidence type="ECO:0000256" key="1">
    <source>
        <dbReference type="ARBA" id="ARBA00022527"/>
    </source>
</evidence>
<dbReference type="Pfam" id="PF13581">
    <property type="entry name" value="HATPase_c_2"/>
    <property type="match status" value="1"/>
</dbReference>
<keyword evidence="4" id="KW-1185">Reference proteome</keyword>
<organism evidence="3 4">
    <name type="scientific">Amycolatopsis halotolerans</name>
    <dbReference type="NCBI Taxonomy" id="330083"/>
    <lineage>
        <taxon>Bacteria</taxon>
        <taxon>Bacillati</taxon>
        <taxon>Actinomycetota</taxon>
        <taxon>Actinomycetes</taxon>
        <taxon>Pseudonocardiales</taxon>
        <taxon>Pseudonocardiaceae</taxon>
        <taxon>Amycolatopsis</taxon>
    </lineage>
</organism>
<keyword evidence="3" id="KW-0067">ATP-binding</keyword>
<proteinExistence type="predicted"/>
<dbReference type="InterPro" id="IPR050267">
    <property type="entry name" value="Anti-sigma-factor_SerPK"/>
</dbReference>
<comment type="caution">
    <text evidence="3">The sequence shown here is derived from an EMBL/GenBank/DDBJ whole genome shotgun (WGS) entry which is preliminary data.</text>
</comment>
<feature type="domain" description="Histidine kinase/HSP90-like ATPase" evidence="2">
    <location>
        <begin position="22"/>
        <end position="129"/>
    </location>
</feature>
<evidence type="ECO:0000313" key="3">
    <source>
        <dbReference type="EMBL" id="MFC3516677.1"/>
    </source>
</evidence>
<dbReference type="PANTHER" id="PTHR35526">
    <property type="entry name" value="ANTI-SIGMA-F FACTOR RSBW-RELATED"/>
    <property type="match status" value="1"/>
</dbReference>
<dbReference type="Proteomes" id="UP001595764">
    <property type="component" value="Unassembled WGS sequence"/>
</dbReference>
<sequence length="140" mass="15072">MTGSGGDNGCPWTLDVRGTGLSSVPAVRVWAAGLLGSLSADRRPDVLLVLDELVTNAHAHTLGPTWVRLTEQPRPCLVVVEADDLSHGWPVVRARGGTAPHGRGMQLVDRLADEWGVHDNLDGKTVWARLGWSGEGVRRR</sequence>
<dbReference type="GO" id="GO:0005524">
    <property type="term" value="F:ATP binding"/>
    <property type="evidence" value="ECO:0007669"/>
    <property type="project" value="UniProtKB-KW"/>
</dbReference>
<accession>A0ABV7QXN4</accession>
<evidence type="ECO:0000259" key="2">
    <source>
        <dbReference type="Pfam" id="PF13581"/>
    </source>
</evidence>